<accession>A0A449BIT9</accession>
<comment type="subcellular location">
    <subcellularLocation>
        <location evidence="1">Cell envelope</location>
    </subcellularLocation>
</comment>
<dbReference type="STRING" id="1408416.GCA_000702765_01149"/>
<organism evidence="8 9">
    <name type="scientific">Acholeplasma hippikon</name>
    <dbReference type="NCBI Taxonomy" id="264636"/>
    <lineage>
        <taxon>Bacteria</taxon>
        <taxon>Bacillati</taxon>
        <taxon>Mycoplasmatota</taxon>
        <taxon>Mollicutes</taxon>
        <taxon>Acholeplasmatales</taxon>
        <taxon>Acholeplasmataceae</taxon>
        <taxon>Acholeplasma</taxon>
    </lineage>
</organism>
<dbReference type="PROSITE" id="PS01039">
    <property type="entry name" value="SBP_BACTERIAL_3"/>
    <property type="match status" value="1"/>
</dbReference>
<evidence type="ECO:0000256" key="3">
    <source>
        <dbReference type="ARBA" id="ARBA00022729"/>
    </source>
</evidence>
<protein>
    <submittedName>
        <fullName evidence="8">Sulfate starvation-induced protein 7</fullName>
    </submittedName>
</protein>
<dbReference type="PANTHER" id="PTHR35936:SF34">
    <property type="entry name" value="ABC TRANSPORTER EXTRACELLULAR-BINDING PROTEIN YCKB-RELATED"/>
    <property type="match status" value="1"/>
</dbReference>
<dbReference type="Pfam" id="PF00497">
    <property type="entry name" value="SBP_bac_3"/>
    <property type="match status" value="1"/>
</dbReference>
<dbReference type="GO" id="GO:0030313">
    <property type="term" value="C:cell envelope"/>
    <property type="evidence" value="ECO:0007669"/>
    <property type="project" value="UniProtKB-SubCell"/>
</dbReference>
<evidence type="ECO:0000259" key="7">
    <source>
        <dbReference type="SMART" id="SM00079"/>
    </source>
</evidence>
<evidence type="ECO:0000256" key="1">
    <source>
        <dbReference type="ARBA" id="ARBA00004196"/>
    </source>
</evidence>
<feature type="signal peptide" evidence="5">
    <location>
        <begin position="1"/>
        <end position="20"/>
    </location>
</feature>
<gene>
    <name evidence="8" type="primary">fliY</name>
    <name evidence="8" type="ORF">NCTC10172_00333</name>
</gene>
<evidence type="ECO:0000256" key="2">
    <source>
        <dbReference type="ARBA" id="ARBA00010333"/>
    </source>
</evidence>
<dbReference type="RefSeq" id="WP_035369756.1">
    <property type="nucleotide sequence ID" value="NZ_LR215050.1"/>
</dbReference>
<dbReference type="InterPro" id="IPR001320">
    <property type="entry name" value="Iontro_rcpt_C"/>
</dbReference>
<feature type="domain" description="Solute-binding protein family 3/N-terminal" evidence="6">
    <location>
        <begin position="35"/>
        <end position="256"/>
    </location>
</feature>
<evidence type="ECO:0000313" key="9">
    <source>
        <dbReference type="Proteomes" id="UP000290909"/>
    </source>
</evidence>
<dbReference type="EMBL" id="LR215050">
    <property type="protein sequence ID" value="VEU82323.1"/>
    <property type="molecule type" value="Genomic_DNA"/>
</dbReference>
<evidence type="ECO:0000259" key="6">
    <source>
        <dbReference type="SMART" id="SM00062"/>
    </source>
</evidence>
<feature type="chain" id="PRO_5019280001" evidence="5">
    <location>
        <begin position="21"/>
        <end position="262"/>
    </location>
</feature>
<evidence type="ECO:0000256" key="5">
    <source>
        <dbReference type="SAM" id="SignalP"/>
    </source>
</evidence>
<dbReference type="Proteomes" id="UP000290909">
    <property type="component" value="Chromosome"/>
</dbReference>
<dbReference type="GO" id="GO:0015276">
    <property type="term" value="F:ligand-gated monoatomic ion channel activity"/>
    <property type="evidence" value="ECO:0007669"/>
    <property type="project" value="InterPro"/>
</dbReference>
<dbReference type="KEGG" id="ahk:NCTC10172_00333"/>
<dbReference type="PANTHER" id="PTHR35936">
    <property type="entry name" value="MEMBRANE-BOUND LYTIC MUREIN TRANSGLYCOSYLASE F"/>
    <property type="match status" value="1"/>
</dbReference>
<reference evidence="8 9" key="1">
    <citation type="submission" date="2019-01" db="EMBL/GenBank/DDBJ databases">
        <authorList>
            <consortium name="Pathogen Informatics"/>
        </authorList>
    </citation>
    <scope>NUCLEOTIDE SEQUENCE [LARGE SCALE GENOMIC DNA]</scope>
    <source>
        <strain evidence="8 9">NCTC10172</strain>
    </source>
</reference>
<dbReference type="CDD" id="cd00996">
    <property type="entry name" value="PBP2_AatB_like"/>
    <property type="match status" value="1"/>
</dbReference>
<name>A0A449BIT9_9MOLU</name>
<proteinExistence type="inferred from homology"/>
<dbReference type="SMART" id="SM00062">
    <property type="entry name" value="PBPb"/>
    <property type="match status" value="1"/>
</dbReference>
<keyword evidence="3 5" id="KW-0732">Signal</keyword>
<keyword evidence="9" id="KW-1185">Reference proteome</keyword>
<dbReference type="SMART" id="SM00079">
    <property type="entry name" value="PBPe"/>
    <property type="match status" value="1"/>
</dbReference>
<dbReference type="InterPro" id="IPR001638">
    <property type="entry name" value="Solute-binding_3/MltF_N"/>
</dbReference>
<dbReference type="GO" id="GO:0016020">
    <property type="term" value="C:membrane"/>
    <property type="evidence" value="ECO:0007669"/>
    <property type="project" value="InterPro"/>
</dbReference>
<dbReference type="SUPFAM" id="SSF53850">
    <property type="entry name" value="Periplasmic binding protein-like II"/>
    <property type="match status" value="1"/>
</dbReference>
<dbReference type="InterPro" id="IPR018313">
    <property type="entry name" value="SBP_3_CS"/>
</dbReference>
<feature type="domain" description="Ionotropic glutamate receptor C-terminal" evidence="7">
    <location>
        <begin position="35"/>
        <end position="255"/>
    </location>
</feature>
<sequence length="262" mass="29418">MKKIIFLTSIMLILFTVACAKKEGTVYETAVSRGNLVIGLDATFAPMGFKEENGEIVGFDIDLAKAVGEYLKLEVISQPINWDTKEFELKSKQIDMIWNGLTITESRKENMLFSKSYMNNSQIVITNRESVKTVNDLKNLKVGIQTNSSAEFAVKDSNIANDIQLLKFDDYATALYELQNNLIDAIVVDDIVGRYMLTVKNITNLFILDEDFGSEEYGIGFNLGEIKLKEKIDEALTYLLESGVAAEISNKWFGNNLFILGE</sequence>
<dbReference type="Gene3D" id="3.40.190.10">
    <property type="entry name" value="Periplasmic binding protein-like II"/>
    <property type="match status" value="2"/>
</dbReference>
<evidence type="ECO:0000313" key="8">
    <source>
        <dbReference type="EMBL" id="VEU82323.1"/>
    </source>
</evidence>
<comment type="similarity">
    <text evidence="2 4">Belongs to the bacterial solute-binding protein 3 family.</text>
</comment>
<evidence type="ECO:0000256" key="4">
    <source>
        <dbReference type="RuleBase" id="RU003744"/>
    </source>
</evidence>
<dbReference type="AlphaFoldDB" id="A0A449BIT9"/>
<dbReference type="PROSITE" id="PS51257">
    <property type="entry name" value="PROKAR_LIPOPROTEIN"/>
    <property type="match status" value="1"/>
</dbReference>